<keyword evidence="1" id="KW-0812">Transmembrane</keyword>
<keyword evidence="3" id="KW-1185">Reference proteome</keyword>
<accession>A0A917V114</accession>
<feature type="transmembrane region" description="Helical" evidence="1">
    <location>
        <begin position="6"/>
        <end position="33"/>
    </location>
</feature>
<dbReference type="RefSeq" id="WP_188634384.1">
    <property type="nucleotide sequence ID" value="NZ_BMNQ01000104.1"/>
</dbReference>
<gene>
    <name evidence="2" type="ORF">GCM10007063_34820</name>
</gene>
<comment type="caution">
    <text evidence="2">The sequence shown here is derived from an EMBL/GenBank/DDBJ whole genome shotgun (WGS) entry which is preliminary data.</text>
</comment>
<reference evidence="2" key="2">
    <citation type="submission" date="2020-09" db="EMBL/GenBank/DDBJ databases">
        <authorList>
            <person name="Sun Q."/>
            <person name="Ohkuma M."/>
        </authorList>
    </citation>
    <scope>NUCLEOTIDE SEQUENCE</scope>
    <source>
        <strain evidence="2">JCM 12580</strain>
    </source>
</reference>
<evidence type="ECO:0000256" key="1">
    <source>
        <dbReference type="SAM" id="Phobius"/>
    </source>
</evidence>
<dbReference type="Proteomes" id="UP000658382">
    <property type="component" value="Unassembled WGS sequence"/>
</dbReference>
<dbReference type="EMBL" id="BMNQ01000104">
    <property type="protein sequence ID" value="GGK09379.1"/>
    <property type="molecule type" value="Genomic_DNA"/>
</dbReference>
<name>A0A917V114_9BACI</name>
<evidence type="ECO:0000313" key="2">
    <source>
        <dbReference type="EMBL" id="GGK09379.1"/>
    </source>
</evidence>
<organism evidence="2 3">
    <name type="scientific">Lentibacillus kapialis</name>
    <dbReference type="NCBI Taxonomy" id="340214"/>
    <lineage>
        <taxon>Bacteria</taxon>
        <taxon>Bacillati</taxon>
        <taxon>Bacillota</taxon>
        <taxon>Bacilli</taxon>
        <taxon>Bacillales</taxon>
        <taxon>Bacillaceae</taxon>
        <taxon>Lentibacillus</taxon>
    </lineage>
</organism>
<keyword evidence="1" id="KW-0472">Membrane</keyword>
<keyword evidence="1" id="KW-1133">Transmembrane helix</keyword>
<proteinExistence type="predicted"/>
<protein>
    <submittedName>
        <fullName evidence="2">Uncharacterized protein</fullName>
    </submittedName>
</protein>
<dbReference type="AlphaFoldDB" id="A0A917V114"/>
<evidence type="ECO:0000313" key="3">
    <source>
        <dbReference type="Proteomes" id="UP000658382"/>
    </source>
</evidence>
<sequence>MLGSNPVGWAAIGIAAAGAAVGVGATMGFNYLYDNNILGIQDGLDWAGQQIDEGFKTVTETATNLAEDAGEALSSGLDAINPFS</sequence>
<reference evidence="2" key="1">
    <citation type="journal article" date="2014" name="Int. J. Syst. Evol. Microbiol.">
        <title>Complete genome sequence of Corynebacterium casei LMG S-19264T (=DSM 44701T), isolated from a smear-ripened cheese.</title>
        <authorList>
            <consortium name="US DOE Joint Genome Institute (JGI-PGF)"/>
            <person name="Walter F."/>
            <person name="Albersmeier A."/>
            <person name="Kalinowski J."/>
            <person name="Ruckert C."/>
        </authorList>
    </citation>
    <scope>NUCLEOTIDE SEQUENCE</scope>
    <source>
        <strain evidence="2">JCM 12580</strain>
    </source>
</reference>